<dbReference type="PANTHER" id="PTHR40590:SF1">
    <property type="entry name" value="CYTOPLASMIC PROTEIN"/>
    <property type="match status" value="1"/>
</dbReference>
<dbReference type="EMBL" id="MRWD01000017">
    <property type="protein sequence ID" value="ORJ21609.1"/>
    <property type="molecule type" value="Genomic_DNA"/>
</dbReference>
<dbReference type="Pfam" id="PF01963">
    <property type="entry name" value="TraB_PrgY_gumN"/>
    <property type="match status" value="1"/>
</dbReference>
<sequence>MIWDLLHRLARWTGLIPPAQYPYPAIDITLAGGRKFHLVGSIHMGTENMSPLPKQLIRKVSQADALIVEADISGSESPFGEPEGLAPLSERLEIQQYQQIECLCDEIGIPMYSLSDLPCWQIALMLQATQAQRLGLRGEYGIDYQLLSAAKNQNKKVIELEGAEQQLKLLKQLPEDGRSLLDDTLTHWHTNARLLQTMIGWWLDSHPSTGISQLPATFGNALYDVLMHQRNQSWKKQLESMPAGNYVVAVGALHLYGEGNLPSLLNQKS</sequence>
<accession>A0ABX3U242</accession>
<protein>
    <submittedName>
        <fullName evidence="1">Conjugal transfer protein TraB</fullName>
    </submittedName>
</protein>
<name>A0ABX3U242_9GAMM</name>
<dbReference type="Proteomes" id="UP000192722">
    <property type="component" value="Unassembled WGS sequence"/>
</dbReference>
<dbReference type="InterPro" id="IPR047111">
    <property type="entry name" value="YbaP-like"/>
</dbReference>
<dbReference type="CDD" id="cd14789">
    <property type="entry name" value="Tiki"/>
    <property type="match status" value="1"/>
</dbReference>
<proteinExistence type="predicted"/>
<comment type="caution">
    <text evidence="1">The sequence shown here is derived from an EMBL/GenBank/DDBJ whole genome shotgun (WGS) entry which is preliminary data.</text>
</comment>
<evidence type="ECO:0000313" key="1">
    <source>
        <dbReference type="EMBL" id="ORJ21609.1"/>
    </source>
</evidence>
<organism evidence="1 2">
    <name type="scientific">Rouxiella silvae</name>
    <dbReference type="NCBI Taxonomy" id="1646373"/>
    <lineage>
        <taxon>Bacteria</taxon>
        <taxon>Pseudomonadati</taxon>
        <taxon>Pseudomonadota</taxon>
        <taxon>Gammaproteobacteria</taxon>
        <taxon>Enterobacterales</taxon>
        <taxon>Yersiniaceae</taxon>
        <taxon>Rouxiella</taxon>
    </lineage>
</organism>
<evidence type="ECO:0000313" key="2">
    <source>
        <dbReference type="Proteomes" id="UP000192722"/>
    </source>
</evidence>
<dbReference type="PANTHER" id="PTHR40590">
    <property type="entry name" value="CYTOPLASMIC PROTEIN-RELATED"/>
    <property type="match status" value="1"/>
</dbReference>
<reference evidence="1 2" key="1">
    <citation type="journal article" date="2017" name="Int. J. Syst. Evol. Microbiol.">
        <title>Rouxiella badensis sp. nov. and Rouxiella silvae sp. nov. isolated from peat bog soil in Germany and emendation of the genus description.</title>
        <authorList>
            <person name="Le Fleche-Mateos A."/>
            <person name="Kugler J.H."/>
            <person name="Hansen S.H."/>
            <person name="Syldatk C."/>
            <person name="Hausmann R."/>
            <person name="Lomprez F."/>
            <person name="Vandenbogaert M."/>
            <person name="Manuguerra J.C."/>
            <person name="Grimont P.A."/>
        </authorList>
    </citation>
    <scope>NUCLEOTIDE SEQUENCE [LARGE SCALE GENOMIC DNA]</scope>
    <source>
        <strain evidence="1 2">213</strain>
    </source>
</reference>
<gene>
    <name evidence="1" type="ORF">BS639_09095</name>
</gene>
<dbReference type="InterPro" id="IPR002816">
    <property type="entry name" value="TraB/PrgY/GumN_fam"/>
</dbReference>
<keyword evidence="2" id="KW-1185">Reference proteome</keyword>